<evidence type="ECO:0000313" key="2">
    <source>
        <dbReference type="EMBL" id="KKO44665.1"/>
    </source>
</evidence>
<proteinExistence type="predicted"/>
<dbReference type="Gene3D" id="2.40.50.320">
    <property type="entry name" value="Copper binding periplasmic protein CusF"/>
    <property type="match status" value="1"/>
</dbReference>
<dbReference type="Pfam" id="PF11604">
    <property type="entry name" value="CusF_Ec"/>
    <property type="match status" value="1"/>
</dbReference>
<gene>
    <name evidence="2" type="ORF">WG68_14015</name>
</gene>
<dbReference type="InterPro" id="IPR021647">
    <property type="entry name" value="CusF_Ec"/>
</dbReference>
<accession>A0A0M2V4V7</accession>
<dbReference type="OrthoDB" id="5771277at2"/>
<sequence>MKSIAMSLLALSVALALPSALAQQDHAQHHPQSDTAAVTDDMTAAVVRKLDVEYGKITLKHEPIASLGMPAMTMVFQIQDKALFDGLAPGDSVRVKVEKVGSALVVTAIEKIPHL</sequence>
<evidence type="ECO:0000256" key="1">
    <source>
        <dbReference type="SAM" id="SignalP"/>
    </source>
</evidence>
<dbReference type="STRING" id="336831.WG68_14015"/>
<dbReference type="Proteomes" id="UP000034228">
    <property type="component" value="Unassembled WGS sequence"/>
</dbReference>
<dbReference type="EMBL" id="LAHO01000014">
    <property type="protein sequence ID" value="KKO44665.1"/>
    <property type="molecule type" value="Genomic_DNA"/>
</dbReference>
<dbReference type="InterPro" id="IPR042230">
    <property type="entry name" value="CusF_sf"/>
</dbReference>
<keyword evidence="3" id="KW-1185">Reference proteome</keyword>
<feature type="signal peptide" evidence="1">
    <location>
        <begin position="1"/>
        <end position="22"/>
    </location>
</feature>
<comment type="caution">
    <text evidence="2">The sequence shown here is derived from an EMBL/GenBank/DDBJ whole genome shotgun (WGS) entry which is preliminary data.</text>
</comment>
<dbReference type="AlphaFoldDB" id="A0A0M2V4V7"/>
<evidence type="ECO:0008006" key="4">
    <source>
        <dbReference type="Google" id="ProtNLM"/>
    </source>
</evidence>
<name>A0A0M2V4V7_9GAMM</name>
<protein>
    <recommendedName>
        <fullName evidence="4">RND transporter</fullName>
    </recommendedName>
</protein>
<reference evidence="2 3" key="1">
    <citation type="submission" date="2015-03" db="EMBL/GenBank/DDBJ databases">
        <title>Draft genome sequences of two protease-producing strains of Arsukibacterium isolated from two cold and alkaline environments.</title>
        <authorList>
            <person name="Lylloff J.E."/>
            <person name="Skov L.B."/>
            <person name="Jepsen M."/>
            <person name="Hallin P.F."/>
            <person name="Sorensen S.J."/>
            <person name="Stougaard P."/>
            <person name="Glaring M.A."/>
        </authorList>
    </citation>
    <scope>NUCLEOTIDE SEQUENCE [LARGE SCALE GENOMIC DNA]</scope>
    <source>
        <strain evidence="2 3">GCM72</strain>
    </source>
</reference>
<dbReference type="PATRIC" id="fig|336831.14.peg.1427"/>
<feature type="chain" id="PRO_5005644512" description="RND transporter" evidence="1">
    <location>
        <begin position="23"/>
        <end position="115"/>
    </location>
</feature>
<keyword evidence="1" id="KW-0732">Signal</keyword>
<organism evidence="2 3">
    <name type="scientific">Arsukibacterium ikkense</name>
    <dbReference type="NCBI Taxonomy" id="336831"/>
    <lineage>
        <taxon>Bacteria</taxon>
        <taxon>Pseudomonadati</taxon>
        <taxon>Pseudomonadota</taxon>
        <taxon>Gammaproteobacteria</taxon>
        <taxon>Chromatiales</taxon>
        <taxon>Chromatiaceae</taxon>
        <taxon>Arsukibacterium</taxon>
    </lineage>
</organism>
<dbReference type="RefSeq" id="WP_046558337.1">
    <property type="nucleotide sequence ID" value="NZ_LAHO01000014.1"/>
</dbReference>
<evidence type="ECO:0000313" key="3">
    <source>
        <dbReference type="Proteomes" id="UP000034228"/>
    </source>
</evidence>